<dbReference type="PANTHER" id="PTHR43775:SF37">
    <property type="entry name" value="SI:DKEY-61P9.11"/>
    <property type="match status" value="1"/>
</dbReference>
<comment type="caution">
    <text evidence="12">The sequence shown here is derived from an EMBL/GenBank/DDBJ whole genome shotgun (WGS) entry which is preliminary data.</text>
</comment>
<dbReference type="Gene3D" id="3.40.47.10">
    <property type="match status" value="1"/>
</dbReference>
<evidence type="ECO:0000256" key="7">
    <source>
        <dbReference type="PROSITE-ProRule" id="PRU01363"/>
    </source>
</evidence>
<dbReference type="GO" id="GO:0004312">
    <property type="term" value="F:fatty acid synthase activity"/>
    <property type="evidence" value="ECO:0007669"/>
    <property type="project" value="TreeGrafter"/>
</dbReference>
<dbReference type="Proteomes" id="UP000319732">
    <property type="component" value="Unassembled WGS sequence"/>
</dbReference>
<dbReference type="InterPro" id="IPR049552">
    <property type="entry name" value="PKS_DH_N"/>
</dbReference>
<dbReference type="SMART" id="SM00826">
    <property type="entry name" value="PKS_DH"/>
    <property type="match status" value="1"/>
</dbReference>
<dbReference type="InterPro" id="IPR042104">
    <property type="entry name" value="PKS_dehydratase_sf"/>
</dbReference>
<dbReference type="Pfam" id="PF02801">
    <property type="entry name" value="Ketoacyl-synt_C"/>
    <property type="match status" value="1"/>
</dbReference>
<dbReference type="InterPro" id="IPR049900">
    <property type="entry name" value="PKS_mFAS_DH"/>
</dbReference>
<gene>
    <name evidence="12" type="ORF">FKG94_28165</name>
</gene>
<dbReference type="SMART" id="SM00825">
    <property type="entry name" value="PKS_KS"/>
    <property type="match status" value="1"/>
</dbReference>
<dbReference type="GO" id="GO:0006633">
    <property type="term" value="P:fatty acid biosynthetic process"/>
    <property type="evidence" value="ECO:0007669"/>
    <property type="project" value="UniProtKB-UniPathway"/>
</dbReference>
<dbReference type="InterPro" id="IPR014031">
    <property type="entry name" value="Ketoacyl_synth_C"/>
</dbReference>
<dbReference type="SUPFAM" id="SSF47336">
    <property type="entry name" value="ACP-like"/>
    <property type="match status" value="1"/>
</dbReference>
<proteinExistence type="inferred from homology"/>
<feature type="domain" description="PKS/mFAS DH" evidence="11">
    <location>
        <begin position="810"/>
        <end position="1103"/>
    </location>
</feature>
<dbReference type="OrthoDB" id="9778690at2"/>
<feature type="region of interest" description="N-terminal hotdog fold" evidence="7">
    <location>
        <begin position="810"/>
        <end position="936"/>
    </location>
</feature>
<dbReference type="InterPro" id="IPR020806">
    <property type="entry name" value="PKS_PP-bd"/>
</dbReference>
<dbReference type="GO" id="GO:0004315">
    <property type="term" value="F:3-oxoacyl-[acyl-carrier-protein] synthase activity"/>
    <property type="evidence" value="ECO:0007669"/>
    <property type="project" value="InterPro"/>
</dbReference>
<dbReference type="EMBL" id="VHSG01000054">
    <property type="protein sequence ID" value="TQV65752.1"/>
    <property type="molecule type" value="Genomic_DNA"/>
</dbReference>
<dbReference type="InterPro" id="IPR057326">
    <property type="entry name" value="KR_dom"/>
</dbReference>
<feature type="region of interest" description="Disordered" evidence="8">
    <location>
        <begin position="1704"/>
        <end position="1725"/>
    </location>
</feature>
<dbReference type="Pfam" id="PF14765">
    <property type="entry name" value="PS-DH"/>
    <property type="match status" value="1"/>
</dbReference>
<reference evidence="12 13" key="1">
    <citation type="submission" date="2019-06" db="EMBL/GenBank/DDBJ databases">
        <title>Whole genome sequence for Cellvibrionaceae sp. R142.</title>
        <authorList>
            <person name="Wang G."/>
        </authorList>
    </citation>
    <scope>NUCLEOTIDE SEQUENCE [LARGE SCALE GENOMIC DNA]</scope>
    <source>
        <strain evidence="12 13">R142</strain>
    </source>
</reference>
<dbReference type="PROSITE" id="PS50075">
    <property type="entry name" value="CARRIER"/>
    <property type="match status" value="1"/>
</dbReference>
<dbReference type="InterPro" id="IPR016039">
    <property type="entry name" value="Thiolase-like"/>
</dbReference>
<dbReference type="UniPathway" id="UPA00094"/>
<dbReference type="CDD" id="cd00833">
    <property type="entry name" value="PKS"/>
    <property type="match status" value="1"/>
</dbReference>
<dbReference type="CDD" id="cd05274">
    <property type="entry name" value="KR_FAS_SDR_x"/>
    <property type="match status" value="1"/>
</dbReference>
<dbReference type="InterPro" id="IPR049551">
    <property type="entry name" value="PKS_DH_C"/>
</dbReference>
<evidence type="ECO:0000313" key="13">
    <source>
        <dbReference type="Proteomes" id="UP000319732"/>
    </source>
</evidence>
<dbReference type="Gene3D" id="1.10.1240.100">
    <property type="match status" value="1"/>
</dbReference>
<dbReference type="InterPro" id="IPR050091">
    <property type="entry name" value="PKS_NRPS_Biosynth_Enz"/>
</dbReference>
<dbReference type="PROSITE" id="PS52019">
    <property type="entry name" value="PKS_MFAS_DH"/>
    <property type="match status" value="1"/>
</dbReference>
<keyword evidence="3" id="KW-0596">Phosphopantetheine</keyword>
<dbReference type="InterPro" id="IPR020807">
    <property type="entry name" value="PKS_DH"/>
</dbReference>
<dbReference type="FunFam" id="3.40.47.10:FF:000019">
    <property type="entry name" value="Polyketide synthase type I"/>
    <property type="match status" value="1"/>
</dbReference>
<sequence length="1741" mass="190685">MSDIIQRLEKLSKKQLVAMLYEYSKDMGVTRSAAASEEQGKDIAIIGMSCRFPGFANSPEAFWELVDSGSIAINDYPYQRWDVDRYIGGEGDVNKSYTMSAGLIDNVDYFDADFFGISPREAETMDPQQRVVLEEVWTALENAGIASSECKGKNYGIFLGVAANEYMQFCRQYAKKEDTGYIASGNVLNMVPGRVAYLLGTHGPAMAIDTACSSSLVAVHTAIKSLRNDECAVAVAGGVNILLDPANFTALANAKMLSPSGRCHTFDAAADGYVRAEGCGILILKKLTRALENRDNVLAVIRGSSMSHNGRSASITAPSQKAQQVAIEAALRDAGLKPEDIDLVEAHGTGTALGDPIELHAINGVYGKVGRKKALYVGSVKANIGHAEAAAGIAGLVKLVLCLRNKTIPVQPNFFTRNPNVTLAGEDICIPKETGRWDAGEKKRACAVSSFGFSGINAHVVLEEWVDKSHHYESGKKEIDNIIALSAKNEDSLKALAENYIDFLQGDGAKLDLSQICYTTNFRKNHYSCRISAVGCSHSEMAKSLQKAVGLIASDVENHKNSVKPYVKLTELSLSGLIQVLDLVNHFSSFKYFLQGHSANFSRLGFSDYRMLSQLLIERGMDVAADVKVAVQFLLQATLLRWLYTVVPGLGDKRVAAYGSAQLSAISVICDVDAARILDVLLKPDLDTESLISFRLQDRVSLAYFEKHPEGQNLTVGKRFFDSITDSQKQLDGAQAAGDQGCVDISSLADSKSILAWLGKLYVEGFEINWQELYDQGCKTVTCPTYPYHRKRHWLDGGPVFNSKKSAAYLDVGGLRILRTDAGAAGETYQFTISGKMPQLLDDHRLFGHIVVPASFYMSLICEIINSNQPVESFYLDNFEFKQALVLNDSEEREFIVDVSARDSADAAVFFKSRGTDEEFYIEHCCGKITFREDKKSSADIDLDLESIEKDFAMSSPGNEFYQGFSEKGYTLGPRFKYVSDGWQRGNVIVRKVLQPATAAEIGAWEINPGVLDSLLQVVGSWPELDFGKEKILIPFSLKSLRFHQSSRKNEFFWCKASILPGETIASASQSVLADLEIYNEKNQLCISIEGFALRAISSLSIERSLGVGPLVYREAWRPIPVEQPGSQREATLVDRDHWLVIHSKVDGNETGNGLSHYIAQSQCLTDGVAVEPGEDATAYSASARGGDHLPESIDKLLQEKEPGSTLSFTWVIPGRTLSSEDPWDSFYELCALFELCQYFVAKERSGYQVCFLALLDSSRSDYAVLNQMLVAALRCFRQEHETIGCKVILAEDQYRFGKSTAEALGVALSRPEAEFIYRNRQLLTRKVETVVSAAEWPSGAAGPISKTAVKNCIVTGASGAIGRQLALWLASVEKASALILLGKRKPDLAVTQLLKQINDLGVTATYHTVDLSCQKSINRFLKTLGTQKSEVDSLFHLAGYLDDALFENISKASVMRQTSVKCSSLIRLLDQLPAVRNLICFSSLASAIGAPGQGAYAAANGFLDALSDMFKRSDIRMLSVNWGPWLEAGMAARLSESHRERLAGKGVRGIGAERALAMLFELMEASPGKTIVADIDTNKLLASLPKADRPIFSHLNEGGVVTKDTGLLTDQLALANRDSALDLISEFLYTTVAGILRMDVDSVKEKDSGFFDMGMDSLMVLEFRKTLELQLKVKVSSSVIFNYPKVEKLAKYLSGTVDGKRADSAPHEAAVESNDTANLPKTRTIDSVARELESELESWS</sequence>
<dbReference type="PROSITE" id="PS52004">
    <property type="entry name" value="KS3_2"/>
    <property type="match status" value="1"/>
</dbReference>
<evidence type="ECO:0000259" key="9">
    <source>
        <dbReference type="PROSITE" id="PS50075"/>
    </source>
</evidence>
<evidence type="ECO:0000256" key="4">
    <source>
        <dbReference type="ARBA" id="ARBA00022553"/>
    </source>
</evidence>
<dbReference type="Pfam" id="PF00550">
    <property type="entry name" value="PP-binding"/>
    <property type="match status" value="1"/>
</dbReference>
<evidence type="ECO:0000256" key="2">
    <source>
        <dbReference type="ARBA" id="ARBA00006484"/>
    </source>
</evidence>
<dbReference type="Pfam" id="PF21089">
    <property type="entry name" value="PKS_DH_N"/>
    <property type="match status" value="1"/>
</dbReference>
<accession>A0A545SLB6</accession>
<feature type="domain" description="Carrier" evidence="9">
    <location>
        <begin position="1623"/>
        <end position="1698"/>
    </location>
</feature>
<dbReference type="PROSITE" id="PS00606">
    <property type="entry name" value="KS3_1"/>
    <property type="match status" value="1"/>
</dbReference>
<comment type="function">
    <text evidence="6">Involved in production of the polyketide antibiotic thailandamide.</text>
</comment>
<dbReference type="SUPFAM" id="SSF51735">
    <property type="entry name" value="NAD(P)-binding Rossmann-fold domains"/>
    <property type="match status" value="1"/>
</dbReference>
<dbReference type="Gene3D" id="3.30.70.3290">
    <property type="match status" value="1"/>
</dbReference>
<dbReference type="GO" id="GO:0031177">
    <property type="term" value="F:phosphopantetheine binding"/>
    <property type="evidence" value="ECO:0007669"/>
    <property type="project" value="InterPro"/>
</dbReference>
<dbReference type="RefSeq" id="WP_142930288.1">
    <property type="nucleotide sequence ID" value="NZ_ML660129.1"/>
</dbReference>
<dbReference type="InterPro" id="IPR009081">
    <property type="entry name" value="PP-bd_ACP"/>
</dbReference>
<dbReference type="Pfam" id="PF08659">
    <property type="entry name" value="KR"/>
    <property type="match status" value="1"/>
</dbReference>
<dbReference type="SMART" id="SM01294">
    <property type="entry name" value="PKS_PP_betabranch"/>
    <property type="match status" value="1"/>
</dbReference>
<dbReference type="Pfam" id="PF22621">
    <property type="entry name" value="CurL-like_PKS_C"/>
    <property type="match status" value="1"/>
</dbReference>
<feature type="domain" description="Ketosynthase family 3 (KS3)" evidence="10">
    <location>
        <begin position="40"/>
        <end position="464"/>
    </location>
</feature>
<dbReference type="SMART" id="SM00823">
    <property type="entry name" value="PKS_PP"/>
    <property type="match status" value="1"/>
</dbReference>
<dbReference type="InterPro" id="IPR013968">
    <property type="entry name" value="PKS_KR"/>
</dbReference>
<evidence type="ECO:0000259" key="11">
    <source>
        <dbReference type="PROSITE" id="PS52019"/>
    </source>
</evidence>
<keyword evidence="13" id="KW-1185">Reference proteome</keyword>
<dbReference type="Pfam" id="PF00109">
    <property type="entry name" value="ketoacyl-synt"/>
    <property type="match status" value="1"/>
</dbReference>
<dbReference type="Gene3D" id="3.10.129.110">
    <property type="entry name" value="Polyketide synthase dehydratase"/>
    <property type="match status" value="1"/>
</dbReference>
<feature type="active site" description="Proton donor; for dehydratase activity" evidence="7">
    <location>
        <position position="1013"/>
    </location>
</feature>
<evidence type="ECO:0000256" key="3">
    <source>
        <dbReference type="ARBA" id="ARBA00022450"/>
    </source>
</evidence>
<dbReference type="Gene3D" id="3.40.50.720">
    <property type="entry name" value="NAD(P)-binding Rossmann-like Domain"/>
    <property type="match status" value="1"/>
</dbReference>
<organism evidence="12 13">
    <name type="scientific">Exilibacterium tricleocarpae</name>
    <dbReference type="NCBI Taxonomy" id="2591008"/>
    <lineage>
        <taxon>Bacteria</taxon>
        <taxon>Pseudomonadati</taxon>
        <taxon>Pseudomonadota</taxon>
        <taxon>Gammaproteobacteria</taxon>
        <taxon>Cellvibrionales</taxon>
        <taxon>Cellvibrionaceae</taxon>
        <taxon>Exilibacterium</taxon>
    </lineage>
</organism>
<evidence type="ECO:0000256" key="6">
    <source>
        <dbReference type="ARBA" id="ARBA00054155"/>
    </source>
</evidence>
<dbReference type="InterPro" id="IPR020841">
    <property type="entry name" value="PKS_Beta-ketoAc_synthase_dom"/>
</dbReference>
<feature type="active site" description="Proton acceptor; for dehydratase activity" evidence="7">
    <location>
        <position position="844"/>
    </location>
</feature>
<evidence type="ECO:0000313" key="12">
    <source>
        <dbReference type="EMBL" id="TQV65752.1"/>
    </source>
</evidence>
<name>A0A545SLB6_9GAMM</name>
<dbReference type="InterPro" id="IPR036736">
    <property type="entry name" value="ACP-like_sf"/>
</dbReference>
<keyword evidence="5" id="KW-0808">Transferase</keyword>
<evidence type="ECO:0000256" key="5">
    <source>
        <dbReference type="ARBA" id="ARBA00022679"/>
    </source>
</evidence>
<dbReference type="PANTHER" id="PTHR43775">
    <property type="entry name" value="FATTY ACID SYNTHASE"/>
    <property type="match status" value="1"/>
</dbReference>
<dbReference type="InterPro" id="IPR014030">
    <property type="entry name" value="Ketoacyl_synth_N"/>
</dbReference>
<dbReference type="SMART" id="SM00822">
    <property type="entry name" value="PKS_KR"/>
    <property type="match status" value="1"/>
</dbReference>
<comment type="similarity">
    <text evidence="2">Belongs to the short-chain dehydrogenases/reductases (SDR) family.</text>
</comment>
<evidence type="ECO:0000256" key="1">
    <source>
        <dbReference type="ARBA" id="ARBA00005194"/>
    </source>
</evidence>
<evidence type="ECO:0000259" key="10">
    <source>
        <dbReference type="PROSITE" id="PS52004"/>
    </source>
</evidence>
<protein>
    <submittedName>
        <fullName evidence="12">SDR family NAD(P)-dependent oxidoreductase</fullName>
    </submittedName>
</protein>
<comment type="pathway">
    <text evidence="1">Lipid metabolism; fatty acid biosynthesis.</text>
</comment>
<dbReference type="InterPro" id="IPR036291">
    <property type="entry name" value="NAD(P)-bd_dom_sf"/>
</dbReference>
<keyword evidence="4" id="KW-0597">Phosphoprotein</keyword>
<dbReference type="Gene3D" id="1.10.1200.10">
    <property type="entry name" value="ACP-like"/>
    <property type="match status" value="1"/>
</dbReference>
<dbReference type="SUPFAM" id="SSF53901">
    <property type="entry name" value="Thiolase-like"/>
    <property type="match status" value="1"/>
</dbReference>
<dbReference type="InterPro" id="IPR018201">
    <property type="entry name" value="Ketoacyl_synth_AS"/>
</dbReference>
<feature type="region of interest" description="C-terminal hotdog fold" evidence="7">
    <location>
        <begin position="953"/>
        <end position="1103"/>
    </location>
</feature>
<evidence type="ECO:0000256" key="8">
    <source>
        <dbReference type="SAM" id="MobiDB-lite"/>
    </source>
</evidence>